<keyword evidence="2" id="KW-0202">Cytokine</keyword>
<evidence type="ECO:0000256" key="8">
    <source>
        <dbReference type="ARBA" id="ARBA00039086"/>
    </source>
</evidence>
<dbReference type="Gene3D" id="3.30.429.10">
    <property type="entry name" value="Macrophage Migration Inhibitory Factor"/>
    <property type="match status" value="1"/>
</dbReference>
<dbReference type="AlphaFoldDB" id="A0A368VB25"/>
<evidence type="ECO:0000256" key="3">
    <source>
        <dbReference type="ARBA" id="ARBA00022525"/>
    </source>
</evidence>
<dbReference type="SUPFAM" id="SSF55331">
    <property type="entry name" value="Tautomerase/MIF"/>
    <property type="match status" value="1"/>
</dbReference>
<keyword evidence="13" id="KW-1185">Reference proteome</keyword>
<reference evidence="12 13" key="1">
    <citation type="submission" date="2018-07" db="EMBL/GenBank/DDBJ databases">
        <title>Freshwater and sediment microbial communities from various areas in North America, analyzing microbe dynamics in response to fracking.</title>
        <authorList>
            <person name="Lamendella R."/>
        </authorList>
    </citation>
    <scope>NUCLEOTIDE SEQUENCE [LARGE SCALE GENOMIC DNA]</scope>
    <source>
        <strain evidence="12 13">160A</strain>
    </source>
</reference>
<evidence type="ECO:0000256" key="5">
    <source>
        <dbReference type="ARBA" id="ARBA00036735"/>
    </source>
</evidence>
<evidence type="ECO:0000256" key="2">
    <source>
        <dbReference type="ARBA" id="ARBA00022514"/>
    </source>
</evidence>
<evidence type="ECO:0000256" key="7">
    <source>
        <dbReference type="ARBA" id="ARBA00038932"/>
    </source>
</evidence>
<sequence length="114" mass="12556">MPFLKISTNKAIDITAQTTFLKAASAQIAETLQKPEKFVMTQFDQPTPMTFGGTDEDAAFLEIKSIGLTNGQAGILAKEIPTIIENHLGIDASRIYIEFSDAPRSFWGWNKGTF</sequence>
<accession>A0A368VB25</accession>
<comment type="caution">
    <text evidence="12">The sequence shown here is derived from an EMBL/GenBank/DDBJ whole genome shotgun (WGS) entry which is preliminary data.</text>
</comment>
<dbReference type="Proteomes" id="UP000252733">
    <property type="component" value="Unassembled WGS sequence"/>
</dbReference>
<gene>
    <name evidence="12" type="ORF">DFO77_10469</name>
</gene>
<evidence type="ECO:0000313" key="13">
    <source>
        <dbReference type="Proteomes" id="UP000252733"/>
    </source>
</evidence>
<dbReference type="PANTHER" id="PTHR11954">
    <property type="entry name" value="D-DOPACHROME DECARBOXYLASE"/>
    <property type="match status" value="1"/>
</dbReference>
<dbReference type="InterPro" id="IPR014347">
    <property type="entry name" value="Tautomerase/MIF_sf"/>
</dbReference>
<dbReference type="EC" id="5.3.3.12" evidence="7"/>
<dbReference type="EMBL" id="QPIZ01000004">
    <property type="protein sequence ID" value="RCW38312.1"/>
    <property type="molecule type" value="Genomic_DNA"/>
</dbReference>
<evidence type="ECO:0000256" key="6">
    <source>
        <dbReference type="ARBA" id="ARBA00036823"/>
    </source>
</evidence>
<dbReference type="PANTHER" id="PTHR11954:SF6">
    <property type="entry name" value="MACROPHAGE MIGRATION INHIBITORY FACTOR"/>
    <property type="match status" value="1"/>
</dbReference>
<comment type="catalytic activity">
    <reaction evidence="6">
        <text>L-dopachrome = 5,6-dihydroxyindole-2-carboxylate</text>
        <dbReference type="Rhea" id="RHEA:13041"/>
        <dbReference type="ChEBI" id="CHEBI:16875"/>
        <dbReference type="ChEBI" id="CHEBI:57509"/>
        <dbReference type="EC" id="5.3.3.12"/>
    </reaction>
</comment>
<evidence type="ECO:0000256" key="9">
    <source>
        <dbReference type="ARBA" id="ARBA00041631"/>
    </source>
</evidence>
<keyword evidence="3" id="KW-0964">Secreted</keyword>
<dbReference type="GO" id="GO:0050178">
    <property type="term" value="F:phenylpyruvate tautomerase activity"/>
    <property type="evidence" value="ECO:0007669"/>
    <property type="project" value="UniProtKB-EC"/>
</dbReference>
<proteinExistence type="predicted"/>
<evidence type="ECO:0000256" key="1">
    <source>
        <dbReference type="ARBA" id="ARBA00004613"/>
    </source>
</evidence>
<dbReference type="EC" id="5.3.2.1" evidence="8"/>
<name>A0A368VB25_9BACT</name>
<evidence type="ECO:0000256" key="10">
    <source>
        <dbReference type="ARBA" id="ARBA00041912"/>
    </source>
</evidence>
<dbReference type="RefSeq" id="WP_114436502.1">
    <property type="nucleotide sequence ID" value="NZ_QPIZ01000004.1"/>
</dbReference>
<keyword evidence="4" id="KW-0413">Isomerase</keyword>
<dbReference type="GO" id="GO:0004167">
    <property type="term" value="F:dopachrome isomerase activity"/>
    <property type="evidence" value="ECO:0007669"/>
    <property type="project" value="UniProtKB-EC"/>
</dbReference>
<comment type="catalytic activity">
    <reaction evidence="5">
        <text>3-phenylpyruvate = enol-phenylpyruvate</text>
        <dbReference type="Rhea" id="RHEA:17097"/>
        <dbReference type="ChEBI" id="CHEBI:16815"/>
        <dbReference type="ChEBI" id="CHEBI:18005"/>
        <dbReference type="EC" id="5.3.2.1"/>
    </reaction>
</comment>
<dbReference type="GO" id="GO:0005125">
    <property type="term" value="F:cytokine activity"/>
    <property type="evidence" value="ECO:0007669"/>
    <property type="project" value="UniProtKB-KW"/>
</dbReference>
<comment type="subcellular location">
    <subcellularLocation>
        <location evidence="1">Secreted</location>
    </subcellularLocation>
</comment>
<dbReference type="InterPro" id="IPR001398">
    <property type="entry name" value="Macrophage_inhib_fac"/>
</dbReference>
<organism evidence="12 13">
    <name type="scientific">Marinilabilia salmonicolor</name>
    <dbReference type="NCBI Taxonomy" id="989"/>
    <lineage>
        <taxon>Bacteria</taxon>
        <taxon>Pseudomonadati</taxon>
        <taxon>Bacteroidota</taxon>
        <taxon>Bacteroidia</taxon>
        <taxon>Marinilabiliales</taxon>
        <taxon>Marinilabiliaceae</taxon>
        <taxon>Marinilabilia</taxon>
    </lineage>
</organism>
<evidence type="ECO:0000256" key="4">
    <source>
        <dbReference type="ARBA" id="ARBA00023235"/>
    </source>
</evidence>
<dbReference type="Pfam" id="PF01187">
    <property type="entry name" value="MIF"/>
    <property type="match status" value="1"/>
</dbReference>
<protein>
    <recommendedName>
        <fullName evidence="11">L-dopachrome isomerase</fullName>
        <ecNumber evidence="8">5.3.2.1</ecNumber>
        <ecNumber evidence="7">5.3.3.12</ecNumber>
    </recommendedName>
    <alternativeName>
        <fullName evidence="9">L-dopachrome tautomerase</fullName>
    </alternativeName>
    <alternativeName>
        <fullName evidence="10">Phenylpyruvate tautomerase</fullName>
    </alternativeName>
</protein>
<dbReference type="GO" id="GO:0005615">
    <property type="term" value="C:extracellular space"/>
    <property type="evidence" value="ECO:0007669"/>
    <property type="project" value="UniProtKB-KW"/>
</dbReference>
<evidence type="ECO:0000313" key="12">
    <source>
        <dbReference type="EMBL" id="RCW38312.1"/>
    </source>
</evidence>
<evidence type="ECO:0000256" key="11">
    <source>
        <dbReference type="ARBA" id="ARBA00042730"/>
    </source>
</evidence>